<dbReference type="InterPro" id="IPR017850">
    <property type="entry name" value="Alkaline_phosphatase_core_sf"/>
</dbReference>
<evidence type="ECO:0000256" key="5">
    <source>
        <dbReference type="ARBA" id="ARBA00023136"/>
    </source>
</evidence>
<dbReference type="OrthoDB" id="8173797at2"/>
<dbReference type="PANTHER" id="PTHR47371:SF3">
    <property type="entry name" value="PHOSPHOGLYCEROL TRANSFERASE I"/>
    <property type="match status" value="1"/>
</dbReference>
<evidence type="ECO:0000313" key="7">
    <source>
        <dbReference type="Proteomes" id="UP000194137"/>
    </source>
</evidence>
<comment type="subcellular location">
    <subcellularLocation>
        <location evidence="1">Cell membrane</location>
        <topology evidence="1">Multi-pass membrane protein</topology>
    </subcellularLocation>
</comment>
<name>A0A1W6ZWB1_9HYPH</name>
<dbReference type="RefSeq" id="WP_086090002.1">
    <property type="nucleotide sequence ID" value="NZ_CP021112.1"/>
</dbReference>
<dbReference type="GO" id="GO:0005886">
    <property type="term" value="C:plasma membrane"/>
    <property type="evidence" value="ECO:0007669"/>
    <property type="project" value="UniProtKB-SubCell"/>
</dbReference>
<proteinExistence type="predicted"/>
<dbReference type="InterPro" id="IPR050448">
    <property type="entry name" value="OpgB/LTA_synthase_biosynth"/>
</dbReference>
<protein>
    <submittedName>
        <fullName evidence="6">Phosphoglycerol transferase</fullName>
    </submittedName>
</protein>
<dbReference type="Gene3D" id="3.40.720.10">
    <property type="entry name" value="Alkaline Phosphatase, subunit A"/>
    <property type="match status" value="1"/>
</dbReference>
<evidence type="ECO:0000256" key="3">
    <source>
        <dbReference type="ARBA" id="ARBA00022692"/>
    </source>
</evidence>
<keyword evidence="4" id="KW-1133">Transmembrane helix</keyword>
<dbReference type="PANTHER" id="PTHR47371">
    <property type="entry name" value="LIPOTEICHOIC ACID SYNTHASE"/>
    <property type="match status" value="1"/>
</dbReference>
<dbReference type="Pfam" id="PF00884">
    <property type="entry name" value="Sulfatase"/>
    <property type="match status" value="1"/>
</dbReference>
<dbReference type="GO" id="GO:0016740">
    <property type="term" value="F:transferase activity"/>
    <property type="evidence" value="ECO:0007669"/>
    <property type="project" value="UniProtKB-KW"/>
</dbReference>
<keyword evidence="5" id="KW-0472">Membrane</keyword>
<evidence type="ECO:0000256" key="2">
    <source>
        <dbReference type="ARBA" id="ARBA00022475"/>
    </source>
</evidence>
<keyword evidence="2" id="KW-1003">Cell membrane</keyword>
<keyword evidence="7" id="KW-1185">Reference proteome</keyword>
<reference evidence="6 7" key="1">
    <citation type="submission" date="2017-05" db="EMBL/GenBank/DDBJ databases">
        <title>Full genome sequence of Pseudorhodoplanes sinuspersici.</title>
        <authorList>
            <person name="Dastgheib S.M.M."/>
            <person name="Shavandi M."/>
            <person name="Tirandaz H."/>
        </authorList>
    </citation>
    <scope>NUCLEOTIDE SEQUENCE [LARGE SCALE GENOMIC DNA]</scope>
    <source>
        <strain evidence="6 7">RIPI110</strain>
    </source>
</reference>
<organism evidence="6 7">
    <name type="scientific">Pseudorhodoplanes sinuspersici</name>
    <dbReference type="NCBI Taxonomy" id="1235591"/>
    <lineage>
        <taxon>Bacteria</taxon>
        <taxon>Pseudomonadati</taxon>
        <taxon>Pseudomonadota</taxon>
        <taxon>Alphaproteobacteria</taxon>
        <taxon>Hyphomicrobiales</taxon>
        <taxon>Pseudorhodoplanes</taxon>
    </lineage>
</organism>
<dbReference type="Proteomes" id="UP000194137">
    <property type="component" value="Chromosome"/>
</dbReference>
<dbReference type="SUPFAM" id="SSF53649">
    <property type="entry name" value="Alkaline phosphatase-like"/>
    <property type="match status" value="1"/>
</dbReference>
<dbReference type="AlphaFoldDB" id="A0A1W6ZWB1"/>
<dbReference type="InterPro" id="IPR000917">
    <property type="entry name" value="Sulfatase_N"/>
</dbReference>
<dbReference type="KEGG" id="psin:CAK95_22760"/>
<evidence type="ECO:0000256" key="4">
    <source>
        <dbReference type="ARBA" id="ARBA00022989"/>
    </source>
</evidence>
<evidence type="ECO:0000256" key="1">
    <source>
        <dbReference type="ARBA" id="ARBA00004651"/>
    </source>
</evidence>
<accession>A0A1W6ZWB1</accession>
<evidence type="ECO:0000313" key="6">
    <source>
        <dbReference type="EMBL" id="ARQ01610.1"/>
    </source>
</evidence>
<gene>
    <name evidence="6" type="ORF">CAK95_22760</name>
</gene>
<sequence length="571" mass="64209">MLITDFLRSSRRFSGLHAASGGFWPTAILTATFHLIALARIAQTETNLFAISLSLLTWIFLNCLWLLILRRPAVAAALSLGMVELLILVSQFKFKITWMTATFLDIMVIDPDSVAFLLSVMPGLRLAVGASVLAGLVLLVLLWKFDRFRINRLVSAIAGIVVLGGIVGLSNAVPEQPWEPFQGVNHVSSFTRSTVVSLAEFTNGGWLEIDRAVASKLKAVPADDTCTPAGRRPHIIMVLDESSFDIRKAPGINVPDNYGRHFESIDGKSRTLITEAAGGPTWYTEYNVLTGLSARSYGRMMFHVTRLAAGRVERGLPQALRRCGYKTFTLYPAYGAFLSARRFQKTAGIDRMIDSHEMKAGDVEPDSFYYGKAVKLIEKERGRDPLFLFVYTAANHFPWDKRYRPDLTPRWKPLNVNAEVDEYIRRQSMSARDYEAFVARLKRNYPDDAFLIVRFGDHPPAIAPRLLEPKWTDEQIAERIMNQDPRFFSAYYAIDSINFKPVDLSSARNRLDAPYLPLVVQEAAGLPLDSSFIEQKNILQRCDGMFYRCKDGAEARRFNRLLVDSGAIKGF</sequence>
<dbReference type="EMBL" id="CP021112">
    <property type="protein sequence ID" value="ARQ01610.1"/>
    <property type="molecule type" value="Genomic_DNA"/>
</dbReference>
<dbReference type="STRING" id="1235591.CAK95_22760"/>
<keyword evidence="6" id="KW-0808">Transferase</keyword>
<keyword evidence="3" id="KW-0812">Transmembrane</keyword>